<keyword evidence="3" id="KW-1185">Reference proteome</keyword>
<proteinExistence type="predicted"/>
<reference evidence="2 3" key="1">
    <citation type="submission" date="2024-02" db="EMBL/GenBank/DDBJ databases">
        <title>Seven novel Bacillus-like species.</title>
        <authorList>
            <person name="Liu G."/>
        </authorList>
    </citation>
    <scope>NUCLEOTIDE SEQUENCE [LARGE SCALE GENOMIC DNA]</scope>
    <source>
        <strain evidence="2 3">FJAT-53654</strain>
    </source>
</reference>
<sequence length="63" mass="7473">MNTSLQDQLKQWKKDHMEVKEQRKQPKKKPPAKKQEKLSDRDLAFLMRSNMKTLHRGRGGALK</sequence>
<feature type="compositionally biased region" description="Basic and acidic residues" evidence="1">
    <location>
        <begin position="33"/>
        <end position="43"/>
    </location>
</feature>
<feature type="compositionally biased region" description="Basic and acidic residues" evidence="1">
    <location>
        <begin position="10"/>
        <end position="24"/>
    </location>
</feature>
<feature type="region of interest" description="Disordered" evidence="1">
    <location>
        <begin position="1"/>
        <end position="43"/>
    </location>
</feature>
<gene>
    <name evidence="2" type="ORF">WCV66_09520</name>
</gene>
<organism evidence="2 3">
    <name type="scientific">Metabacillus rhizosphaerae</name>
    <dbReference type="NCBI Taxonomy" id="3117747"/>
    <lineage>
        <taxon>Bacteria</taxon>
        <taxon>Bacillati</taxon>
        <taxon>Bacillota</taxon>
        <taxon>Bacilli</taxon>
        <taxon>Bacillales</taxon>
        <taxon>Bacillaceae</taxon>
        <taxon>Metabacillus</taxon>
    </lineage>
</organism>
<accession>A0ABZ2MZE4</accession>
<evidence type="ECO:0000256" key="1">
    <source>
        <dbReference type="SAM" id="MobiDB-lite"/>
    </source>
</evidence>
<name>A0ABZ2MZE4_9BACI</name>
<evidence type="ECO:0000313" key="2">
    <source>
        <dbReference type="EMBL" id="WXB90412.1"/>
    </source>
</evidence>
<dbReference type="Proteomes" id="UP001368328">
    <property type="component" value="Chromosome"/>
</dbReference>
<evidence type="ECO:0000313" key="3">
    <source>
        <dbReference type="Proteomes" id="UP001368328"/>
    </source>
</evidence>
<dbReference type="RefSeq" id="WP_338788798.1">
    <property type="nucleotide sequence ID" value="NZ_CP147403.1"/>
</dbReference>
<protein>
    <submittedName>
        <fullName evidence="2">Uncharacterized protein</fullName>
    </submittedName>
</protein>
<dbReference type="EMBL" id="CP147403">
    <property type="protein sequence ID" value="WXB90412.1"/>
    <property type="molecule type" value="Genomic_DNA"/>
</dbReference>